<organism evidence="1 4">
    <name type="scientific">Plasmodium ovale wallikeri</name>
    <dbReference type="NCBI Taxonomy" id="864142"/>
    <lineage>
        <taxon>Eukaryota</taxon>
        <taxon>Sar</taxon>
        <taxon>Alveolata</taxon>
        <taxon>Apicomplexa</taxon>
        <taxon>Aconoidasida</taxon>
        <taxon>Haemosporida</taxon>
        <taxon>Plasmodiidae</taxon>
        <taxon>Plasmodium</taxon>
        <taxon>Plasmodium (Plasmodium)</taxon>
    </lineage>
</organism>
<dbReference type="EMBL" id="FLRD01000030">
    <property type="protein sequence ID" value="SBT31997.1"/>
    <property type="molecule type" value="Genomic_DNA"/>
</dbReference>
<gene>
    <name evidence="1" type="ORF">POVWA1_009940</name>
    <name evidence="2" type="ORF">POVWA2_010130</name>
</gene>
<evidence type="ECO:0000313" key="2">
    <source>
        <dbReference type="EMBL" id="SBT32536.1"/>
    </source>
</evidence>
<evidence type="ECO:0000313" key="4">
    <source>
        <dbReference type="Proteomes" id="UP000078555"/>
    </source>
</evidence>
<evidence type="ECO:0000313" key="3">
    <source>
        <dbReference type="Proteomes" id="UP000078550"/>
    </source>
</evidence>
<reference evidence="3 4" key="2">
    <citation type="submission" date="2016-05" db="EMBL/GenBank/DDBJ databases">
        <authorList>
            <person name="Naeem Raeece"/>
        </authorList>
    </citation>
    <scope>NUCLEOTIDE SEQUENCE [LARGE SCALE GENOMIC DNA]</scope>
</reference>
<name>A0A1A8YKG4_PLAOA</name>
<sequence>MGEVGGIRLANSWKWLKRILKKKKKKQWCIHHFPLGEGRPTNMVTHMYECAYKWECVMTCVGIRVGGMKANARSLLLKEWEGDPLPPQIPHAVLRFLQSFNSRRFF</sequence>
<evidence type="ECO:0000313" key="1">
    <source>
        <dbReference type="EMBL" id="SBT31997.1"/>
    </source>
</evidence>
<dbReference type="AlphaFoldDB" id="A0A1A8YKG4"/>
<keyword evidence="4" id="KW-1185">Reference proteome</keyword>
<accession>A0A1A8YKG4</accession>
<protein>
    <submittedName>
        <fullName evidence="1">Uncharacterized protein</fullName>
    </submittedName>
</protein>
<dbReference type="EMBL" id="FLRE01000038">
    <property type="protein sequence ID" value="SBT32536.1"/>
    <property type="molecule type" value="Genomic_DNA"/>
</dbReference>
<dbReference type="Proteomes" id="UP000078550">
    <property type="component" value="Unassembled WGS sequence"/>
</dbReference>
<proteinExistence type="predicted"/>
<dbReference type="Proteomes" id="UP000078555">
    <property type="component" value="Unassembled WGS sequence"/>
</dbReference>
<reference evidence="1" key="1">
    <citation type="submission" date="2016-05" db="EMBL/GenBank/DDBJ databases">
        <authorList>
            <person name="Lavstsen T."/>
            <person name="Jespersen J.S."/>
        </authorList>
    </citation>
    <scope>NUCLEOTIDE SEQUENCE [LARGE SCALE GENOMIC DNA]</scope>
</reference>